<protein>
    <submittedName>
        <fullName evidence="2">Amidase signature enzyme</fullName>
    </submittedName>
</protein>
<dbReference type="OrthoDB" id="566138at2759"/>
<dbReference type="Pfam" id="PF01425">
    <property type="entry name" value="Amidase"/>
    <property type="match status" value="1"/>
</dbReference>
<organism evidence="2 3">
    <name type="scientific">Lophium mytilinum</name>
    <dbReference type="NCBI Taxonomy" id="390894"/>
    <lineage>
        <taxon>Eukaryota</taxon>
        <taxon>Fungi</taxon>
        <taxon>Dikarya</taxon>
        <taxon>Ascomycota</taxon>
        <taxon>Pezizomycotina</taxon>
        <taxon>Dothideomycetes</taxon>
        <taxon>Pleosporomycetidae</taxon>
        <taxon>Mytilinidiales</taxon>
        <taxon>Mytilinidiaceae</taxon>
        <taxon>Lophium</taxon>
    </lineage>
</organism>
<evidence type="ECO:0000313" key="2">
    <source>
        <dbReference type="EMBL" id="KAF2498073.1"/>
    </source>
</evidence>
<proteinExistence type="predicted"/>
<evidence type="ECO:0000259" key="1">
    <source>
        <dbReference type="Pfam" id="PF01425"/>
    </source>
</evidence>
<reference evidence="2" key="1">
    <citation type="journal article" date="2020" name="Stud. Mycol.">
        <title>101 Dothideomycetes genomes: a test case for predicting lifestyles and emergence of pathogens.</title>
        <authorList>
            <person name="Haridas S."/>
            <person name="Albert R."/>
            <person name="Binder M."/>
            <person name="Bloem J."/>
            <person name="Labutti K."/>
            <person name="Salamov A."/>
            <person name="Andreopoulos B."/>
            <person name="Baker S."/>
            <person name="Barry K."/>
            <person name="Bills G."/>
            <person name="Bluhm B."/>
            <person name="Cannon C."/>
            <person name="Castanera R."/>
            <person name="Culley D."/>
            <person name="Daum C."/>
            <person name="Ezra D."/>
            <person name="Gonzalez J."/>
            <person name="Henrissat B."/>
            <person name="Kuo A."/>
            <person name="Liang C."/>
            <person name="Lipzen A."/>
            <person name="Lutzoni F."/>
            <person name="Magnuson J."/>
            <person name="Mondo S."/>
            <person name="Nolan M."/>
            <person name="Ohm R."/>
            <person name="Pangilinan J."/>
            <person name="Park H.-J."/>
            <person name="Ramirez L."/>
            <person name="Alfaro M."/>
            <person name="Sun H."/>
            <person name="Tritt A."/>
            <person name="Yoshinaga Y."/>
            <person name="Zwiers L.-H."/>
            <person name="Turgeon B."/>
            <person name="Goodwin S."/>
            <person name="Spatafora J."/>
            <person name="Crous P."/>
            <person name="Grigoriev I."/>
        </authorList>
    </citation>
    <scope>NUCLEOTIDE SEQUENCE</scope>
    <source>
        <strain evidence="2">CBS 269.34</strain>
    </source>
</reference>
<keyword evidence="3" id="KW-1185">Reference proteome</keyword>
<dbReference type="AlphaFoldDB" id="A0A6A6R2N4"/>
<dbReference type="Proteomes" id="UP000799750">
    <property type="component" value="Unassembled WGS sequence"/>
</dbReference>
<dbReference type="InterPro" id="IPR023631">
    <property type="entry name" value="Amidase_dom"/>
</dbReference>
<dbReference type="InterPro" id="IPR036928">
    <property type="entry name" value="AS_sf"/>
</dbReference>
<dbReference type="PANTHER" id="PTHR42678:SF34">
    <property type="entry name" value="OS04G0183300 PROTEIN"/>
    <property type="match status" value="1"/>
</dbReference>
<evidence type="ECO:0000313" key="3">
    <source>
        <dbReference type="Proteomes" id="UP000799750"/>
    </source>
</evidence>
<gene>
    <name evidence="2" type="ORF">BU16DRAFT_616608</name>
</gene>
<accession>A0A6A6R2N4</accession>
<dbReference type="PANTHER" id="PTHR42678">
    <property type="entry name" value="AMIDASE"/>
    <property type="match status" value="1"/>
</dbReference>
<sequence>MAAPNEPAIDELPSKAGEKLRAWPAKPLAPSIESELPQDLILALYGEKRVSISSSTSTTAALFDPLIITAWENQELLMARVLTSVDIIEMYLKQIEQHNRRGRQLRALISVAPKHELLKIAKNLDHERAQGRARSPLHGIPIVLKDNIMTDMTLGMDTTVGSYAFVGAIPRKNATIVERLQKKGMIILGKSNMTEFCAVSVAAGFSTLAIGTDTIGSLITPANRAALYALKPTVGEIPMDGVFTLGKTFDTAGGMAKSAKDLVHLMDALMLPSRHEYEMGVHVITPVELLAPSALNLEGRNCFEPIVYHEFKDTLNSFIKDFKSTKVHSLAEIINLNLEHPELCLPPKSPNQDDLTAAAGFNSGVLTESVQTAREHLQNENGLERLLEEHECDIICAPGDSALSSLAAAAGWPTAVAPLGAPKLNGQPFGLVLTSPPHTEHLLLQFLTAYEATFPPRAQPLPLHTVPFMSPDEELLPDKPIVEMILHEWDTRRFSCSADALAD</sequence>
<dbReference type="Gene3D" id="3.90.1300.10">
    <property type="entry name" value="Amidase signature (AS) domain"/>
    <property type="match status" value="2"/>
</dbReference>
<dbReference type="EMBL" id="MU004186">
    <property type="protein sequence ID" value="KAF2498073.1"/>
    <property type="molecule type" value="Genomic_DNA"/>
</dbReference>
<name>A0A6A6R2N4_9PEZI</name>
<feature type="domain" description="Amidase" evidence="1">
    <location>
        <begin position="86"/>
        <end position="198"/>
    </location>
</feature>
<dbReference type="SUPFAM" id="SSF75304">
    <property type="entry name" value="Amidase signature (AS) enzymes"/>
    <property type="match status" value="1"/>
</dbReference>